<accession>A0A7S0KMG2</accession>
<reference evidence="2" key="1">
    <citation type="submission" date="2021-01" db="EMBL/GenBank/DDBJ databases">
        <authorList>
            <person name="Corre E."/>
            <person name="Pelletier E."/>
            <person name="Niang G."/>
            <person name="Scheremetjew M."/>
            <person name="Finn R."/>
            <person name="Kale V."/>
            <person name="Holt S."/>
            <person name="Cochrane G."/>
            <person name="Meng A."/>
            <person name="Brown T."/>
            <person name="Cohen L."/>
        </authorList>
    </citation>
    <scope>NUCLEOTIDE SEQUENCE</scope>
    <source>
        <strain evidence="2">CCMP494</strain>
    </source>
</reference>
<protein>
    <recommendedName>
        <fullName evidence="3">Metallo-beta-lactamase domain-containing protein</fullName>
    </recommendedName>
</protein>
<dbReference type="SUPFAM" id="SSF56281">
    <property type="entry name" value="Metallo-hydrolase/oxidoreductase"/>
    <property type="match status" value="1"/>
</dbReference>
<dbReference type="AlphaFoldDB" id="A0A7S0KMG2"/>
<name>A0A7S0KMG2_MICPS</name>
<organism evidence="2">
    <name type="scientific">Micromonas pusilla</name>
    <name type="common">Picoplanktonic green alga</name>
    <name type="synonym">Chromulina pusilla</name>
    <dbReference type="NCBI Taxonomy" id="38833"/>
    <lineage>
        <taxon>Eukaryota</taxon>
        <taxon>Viridiplantae</taxon>
        <taxon>Chlorophyta</taxon>
        <taxon>Mamiellophyceae</taxon>
        <taxon>Mamiellales</taxon>
        <taxon>Mamiellaceae</taxon>
        <taxon>Micromonas</taxon>
    </lineage>
</organism>
<gene>
    <name evidence="2" type="ORF">MSP1404_LOCUS4433</name>
</gene>
<feature type="region of interest" description="Disordered" evidence="1">
    <location>
        <begin position="32"/>
        <end position="67"/>
    </location>
</feature>
<dbReference type="Gene3D" id="3.60.15.10">
    <property type="entry name" value="Ribonuclease Z/Hydroxyacylglutathione hydrolase-like"/>
    <property type="match status" value="1"/>
</dbReference>
<dbReference type="InterPro" id="IPR036866">
    <property type="entry name" value="RibonucZ/Hydroxyglut_hydro"/>
</dbReference>
<dbReference type="PANTHER" id="PTHR46504:SF2">
    <property type="entry name" value="TRNASE Z TRZ1"/>
    <property type="match status" value="1"/>
</dbReference>
<evidence type="ECO:0000256" key="1">
    <source>
        <dbReference type="SAM" id="MobiDB-lite"/>
    </source>
</evidence>
<evidence type="ECO:0008006" key="3">
    <source>
        <dbReference type="Google" id="ProtNLM"/>
    </source>
</evidence>
<dbReference type="EMBL" id="HBEV01005807">
    <property type="protein sequence ID" value="CAD8584257.1"/>
    <property type="molecule type" value="Transcribed_RNA"/>
</dbReference>
<proteinExistence type="predicted"/>
<sequence>MHAACAPSRVPARARPAVPRALRVAAAAATTGTSPVRSVATPPLPSPDRVASETMTSTSDDSPVGKGKDRYVVHTLAGYKIEGISVGGQETCIILPQLKIAFDSGRCPQRCVYADTLCLSHTHLDHVGGAGHYIATRSLLSLPPPTVLLPAQRADAFEAYVASLRALDGSELPHVAVPIAPGETHLLSKLHCVRPFPTTHPVASQGYVVYGTKRKLREEFVGLSGREIKALRDAGREVTDSIEVPEIAFTGDASGEWTRSDHPVARDALRARLLICECTFVDDAVDAAGAREYGHTHIDELAAAADAFENEQILLIHFSARYKAAEVTEAIEKRLPAGLRERCVPMLVGFN</sequence>
<evidence type="ECO:0000313" key="2">
    <source>
        <dbReference type="EMBL" id="CAD8584257.1"/>
    </source>
</evidence>
<dbReference type="PANTHER" id="PTHR46504">
    <property type="entry name" value="TRNASE Z TRZ1"/>
    <property type="match status" value="1"/>
</dbReference>